<keyword evidence="3" id="KW-1185">Reference proteome</keyword>
<gene>
    <name evidence="2" type="ORF">BaRGS_00002942</name>
</gene>
<evidence type="ECO:0000259" key="1">
    <source>
        <dbReference type="Pfam" id="PF03959"/>
    </source>
</evidence>
<accession>A0ABD0M2F6</accession>
<reference evidence="2 3" key="1">
    <citation type="journal article" date="2023" name="Sci. Data">
        <title>Genome assembly of the Korean intertidal mud-creeper Batillaria attramentaria.</title>
        <authorList>
            <person name="Patra A.K."/>
            <person name="Ho P.T."/>
            <person name="Jun S."/>
            <person name="Lee S.J."/>
            <person name="Kim Y."/>
            <person name="Won Y.J."/>
        </authorList>
    </citation>
    <scope>NUCLEOTIDE SEQUENCE [LARGE SCALE GENOMIC DNA]</scope>
    <source>
        <strain evidence="2">Wonlab-2016</strain>
    </source>
</reference>
<dbReference type="Pfam" id="PF03959">
    <property type="entry name" value="FSH1"/>
    <property type="match status" value="1"/>
</dbReference>
<evidence type="ECO:0000313" key="3">
    <source>
        <dbReference type="Proteomes" id="UP001519460"/>
    </source>
</evidence>
<comment type="caution">
    <text evidence="2">The sequence shown here is derived from an EMBL/GenBank/DDBJ whole genome shotgun (WGS) entry which is preliminary data.</text>
</comment>
<dbReference type="InterPro" id="IPR029058">
    <property type="entry name" value="AB_hydrolase_fold"/>
</dbReference>
<feature type="domain" description="Serine hydrolase" evidence="1">
    <location>
        <begin position="19"/>
        <end position="85"/>
    </location>
</feature>
<dbReference type="InterPro" id="IPR005645">
    <property type="entry name" value="FSH-like_dom"/>
</dbReference>
<name>A0ABD0M2F6_9CAEN</name>
<proteinExistence type="predicted"/>
<protein>
    <recommendedName>
        <fullName evidence="1">Serine hydrolase domain-containing protein</fullName>
    </recommendedName>
</protein>
<dbReference type="AlphaFoldDB" id="A0ABD0M2F6"/>
<dbReference type="Proteomes" id="UP001519460">
    <property type="component" value="Unassembled WGS sequence"/>
</dbReference>
<dbReference type="Gene3D" id="3.40.50.1820">
    <property type="entry name" value="alpha/beta hydrolase"/>
    <property type="match status" value="1"/>
</dbReference>
<dbReference type="EMBL" id="JACVVK020000009">
    <property type="protein sequence ID" value="KAK7505671.1"/>
    <property type="molecule type" value="Genomic_DNA"/>
</dbReference>
<evidence type="ECO:0000313" key="2">
    <source>
        <dbReference type="EMBL" id="KAK7505671.1"/>
    </source>
</evidence>
<dbReference type="PANTHER" id="PTHR46331">
    <property type="entry name" value="VALACYCLOVIR HYDROLASE"/>
    <property type="match status" value="1"/>
</dbReference>
<organism evidence="2 3">
    <name type="scientific">Batillaria attramentaria</name>
    <dbReference type="NCBI Taxonomy" id="370345"/>
    <lineage>
        <taxon>Eukaryota</taxon>
        <taxon>Metazoa</taxon>
        <taxon>Spiralia</taxon>
        <taxon>Lophotrochozoa</taxon>
        <taxon>Mollusca</taxon>
        <taxon>Gastropoda</taxon>
        <taxon>Caenogastropoda</taxon>
        <taxon>Sorbeoconcha</taxon>
        <taxon>Cerithioidea</taxon>
        <taxon>Batillariidae</taxon>
        <taxon>Batillaria</taxon>
    </lineage>
</organism>
<sequence>MRDPMVQLYGADYLQTMWSKWIVAYAGYWTERNGDLCMKEVKQVRCPTLIIHGQKDVMVEQEHADYLHATIPGSQLVYWPEGKHNLHLKYADEFNKLTEEFLDEDK</sequence>
<dbReference type="PANTHER" id="PTHR46331:SF2">
    <property type="entry name" value="VALACYCLOVIR HYDROLASE"/>
    <property type="match status" value="1"/>
</dbReference>
<dbReference type="SUPFAM" id="SSF53474">
    <property type="entry name" value="alpha/beta-Hydrolases"/>
    <property type="match status" value="1"/>
</dbReference>